<feature type="region of interest" description="Disordered" evidence="2">
    <location>
        <begin position="1"/>
        <end position="26"/>
    </location>
</feature>
<feature type="compositionally biased region" description="Polar residues" evidence="2">
    <location>
        <begin position="171"/>
        <end position="183"/>
    </location>
</feature>
<dbReference type="GO" id="GO:0032956">
    <property type="term" value="P:regulation of actin cytoskeleton organization"/>
    <property type="evidence" value="ECO:0007669"/>
    <property type="project" value="TreeGrafter"/>
</dbReference>
<feature type="compositionally biased region" description="Polar residues" evidence="2">
    <location>
        <begin position="70"/>
        <end position="80"/>
    </location>
</feature>
<comment type="similarity">
    <text evidence="1">Belongs to the WD repeat LST8 family.</text>
</comment>
<protein>
    <submittedName>
        <fullName evidence="3">Uncharacterized protein</fullName>
    </submittedName>
</protein>
<dbReference type="GO" id="GO:0031932">
    <property type="term" value="C:TORC2 complex"/>
    <property type="evidence" value="ECO:0007669"/>
    <property type="project" value="InterPro"/>
</dbReference>
<dbReference type="EMBL" id="LXJU01000013">
    <property type="protein sequence ID" value="OGE51468.1"/>
    <property type="molecule type" value="Genomic_DNA"/>
</dbReference>
<feature type="compositionally biased region" description="Pro residues" evidence="2">
    <location>
        <begin position="156"/>
        <end position="166"/>
    </location>
</feature>
<comment type="caution">
    <text evidence="3">The sequence shown here is derived from an EMBL/GenBank/DDBJ whole genome shotgun (WGS) entry which is preliminary data.</text>
</comment>
<keyword evidence="4" id="KW-1185">Reference proteome</keyword>
<dbReference type="Pfam" id="PF00400">
    <property type="entry name" value="WD40"/>
    <property type="match status" value="1"/>
</dbReference>
<feature type="compositionally biased region" description="Polar residues" evidence="2">
    <location>
        <begin position="102"/>
        <end position="122"/>
    </location>
</feature>
<dbReference type="GeneID" id="34578108"/>
<dbReference type="Gene3D" id="2.130.10.10">
    <property type="entry name" value="YVTN repeat-like/Quinoprotein amine dehydrogenase"/>
    <property type="match status" value="1"/>
</dbReference>
<dbReference type="AlphaFoldDB" id="A0A1F5LE23"/>
<feature type="compositionally biased region" description="Basic and acidic residues" evidence="2">
    <location>
        <begin position="59"/>
        <end position="69"/>
    </location>
</feature>
<proteinExistence type="inferred from homology"/>
<dbReference type="SMART" id="SM00320">
    <property type="entry name" value="WD40"/>
    <property type="match status" value="6"/>
</dbReference>
<dbReference type="OrthoDB" id="10248252at2759"/>
<gene>
    <name evidence="3" type="ORF">PENARI_c013G11896</name>
</gene>
<dbReference type="InterPro" id="IPR037588">
    <property type="entry name" value="MLST8"/>
</dbReference>
<feature type="compositionally biased region" description="Basic residues" evidence="2">
    <location>
        <begin position="840"/>
        <end position="858"/>
    </location>
</feature>
<evidence type="ECO:0000313" key="4">
    <source>
        <dbReference type="Proteomes" id="UP000177622"/>
    </source>
</evidence>
<sequence>MPQSISNINGQVPTFRGLTARSIPENPDVQRETLRLLLQFSACSSQSRSSELKSLSNTKARDVRQREASQSEGPQSSETTLLPFLPRSSSQSTFASRPRVAPSQNGTPIAPSHTQVAPSSDISQDRDSRETRSNPRKLVAIPNANKNDVFEIPSSQTPPLPDPFPIVCPDSEQSLSRSASPMDQLSVRRSGRTRAQPANYYARVRIGSEGPPETNRDTPKPTDTLSNPPPQQPSRVVPRRTNTQNLLFGRELGRQRPIDVDMISDLRPWKTWNGASKDLLVLAWSPDGTQFAAGSAADVDEHNMQYNKRNNLVLGNLQTSRLKELPDHCIPRPTFSPVNDPYLFMSVTAMQWVGSKLFTASWDKTVKIWDTSRPKTPCVQTLQHDSRVEVMSVSKIHPGILATGTKSILLWDTRDPTNVTSTALPFDRDSRYNSDADFTSTVLAWGHTPSTKQFLAGGMADLSEEVSYKGHLGLWQARESCFEPLRTSYSQNVFDIKWHSSLPQFATASPVSAHNARMKGIGTNIKSIVRVFSLDCDFSKRVPAVMEFSCPALDVNEVTFCPTDATGTYVTASCTNGVTYVWDSRKGDQILHQLRHGEPVVPIDHERSRDLADVGVRVALWGASVDQFYTGASDGVLKRWDIRRSPEDVLLENTASFDTGIMCAEFSHDKSHILVGDSGTGIHVLSSGPCGDPEITDFKFEAAPDPPEEQINGAEVANDLISSGQLVRHDLFGVGQGPAYIGPFASWARQLEDYTPYTQLGNVPLLQKYQDQQLDGPPVQDRPTLDANQRREILNQIKNAQVRNGRYTSLPARVSTESSADRRYRASRSPVSSPNLSLSSKRKRSQKKDRGPRRKKKRSILELLITNTESVDLTLDSDGETASESSDLSLSISPPRFNLAELEEALEEDHWWPGSGTYDPNIQQETV</sequence>
<dbReference type="STRING" id="1835702.A0A1F5LE23"/>
<feature type="compositionally biased region" description="Low complexity" evidence="2">
    <location>
        <begin position="827"/>
        <end position="839"/>
    </location>
</feature>
<dbReference type="Proteomes" id="UP000177622">
    <property type="component" value="Unassembled WGS sequence"/>
</dbReference>
<feature type="compositionally biased region" description="Basic and acidic residues" evidence="2">
    <location>
        <begin position="123"/>
        <end position="133"/>
    </location>
</feature>
<reference evidence="3 4" key="1">
    <citation type="journal article" date="2016" name="Sci. Rep.">
        <title>Penicillium arizonense, a new, genome sequenced fungal species, reveals a high chemical diversity in secreted metabolites.</title>
        <authorList>
            <person name="Grijseels S."/>
            <person name="Nielsen J.C."/>
            <person name="Randelovic M."/>
            <person name="Nielsen J."/>
            <person name="Nielsen K.F."/>
            <person name="Workman M."/>
            <person name="Frisvad J.C."/>
        </authorList>
    </citation>
    <scope>NUCLEOTIDE SEQUENCE [LARGE SCALE GENOMIC DNA]</scope>
    <source>
        <strain evidence="3 4">CBS 141311</strain>
    </source>
</reference>
<dbReference type="InterPro" id="IPR001680">
    <property type="entry name" value="WD40_rpt"/>
</dbReference>
<feature type="compositionally biased region" description="Polar residues" evidence="2">
    <location>
        <begin position="1"/>
        <end position="12"/>
    </location>
</feature>
<evidence type="ECO:0000256" key="2">
    <source>
        <dbReference type="SAM" id="MobiDB-lite"/>
    </source>
</evidence>
<evidence type="ECO:0000256" key="1">
    <source>
        <dbReference type="ARBA" id="ARBA00009890"/>
    </source>
</evidence>
<feature type="region of interest" description="Disordered" evidence="2">
    <location>
        <begin position="908"/>
        <end position="927"/>
    </location>
</feature>
<dbReference type="GO" id="GO:0031929">
    <property type="term" value="P:TOR signaling"/>
    <property type="evidence" value="ECO:0007669"/>
    <property type="project" value="InterPro"/>
</dbReference>
<dbReference type="SUPFAM" id="SSF50978">
    <property type="entry name" value="WD40 repeat-like"/>
    <property type="match status" value="1"/>
</dbReference>
<feature type="region of interest" description="Disordered" evidence="2">
    <location>
        <begin position="44"/>
        <end position="238"/>
    </location>
</feature>
<accession>A0A1F5LE23</accession>
<dbReference type="PANTHER" id="PTHR19842">
    <property type="entry name" value="G BETA-LIKE PROTEIN GBL"/>
    <property type="match status" value="1"/>
</dbReference>
<dbReference type="InterPro" id="IPR036322">
    <property type="entry name" value="WD40_repeat_dom_sf"/>
</dbReference>
<dbReference type="PANTHER" id="PTHR19842:SF2">
    <property type="entry name" value="WD REPEAT PROTEIN (AFU_ORTHOLOGUE AFUA_5G04300)"/>
    <property type="match status" value="1"/>
</dbReference>
<name>A0A1F5LE23_PENAI</name>
<feature type="region of interest" description="Disordered" evidence="2">
    <location>
        <begin position="797"/>
        <end position="861"/>
    </location>
</feature>
<feature type="compositionally biased region" description="Polar residues" evidence="2">
    <location>
        <begin position="918"/>
        <end position="927"/>
    </location>
</feature>
<dbReference type="GO" id="GO:0031931">
    <property type="term" value="C:TORC1 complex"/>
    <property type="evidence" value="ECO:0007669"/>
    <property type="project" value="InterPro"/>
</dbReference>
<feature type="compositionally biased region" description="Low complexity" evidence="2">
    <location>
        <begin position="44"/>
        <end position="56"/>
    </location>
</feature>
<dbReference type="RefSeq" id="XP_022486913.1">
    <property type="nucleotide sequence ID" value="XM_022633374.1"/>
</dbReference>
<dbReference type="InterPro" id="IPR015943">
    <property type="entry name" value="WD40/YVTN_repeat-like_dom_sf"/>
</dbReference>
<organism evidence="3 4">
    <name type="scientific">Penicillium arizonense</name>
    <dbReference type="NCBI Taxonomy" id="1835702"/>
    <lineage>
        <taxon>Eukaryota</taxon>
        <taxon>Fungi</taxon>
        <taxon>Dikarya</taxon>
        <taxon>Ascomycota</taxon>
        <taxon>Pezizomycotina</taxon>
        <taxon>Eurotiomycetes</taxon>
        <taxon>Eurotiomycetidae</taxon>
        <taxon>Eurotiales</taxon>
        <taxon>Aspergillaceae</taxon>
        <taxon>Penicillium</taxon>
    </lineage>
</organism>
<evidence type="ECO:0000313" key="3">
    <source>
        <dbReference type="EMBL" id="OGE51468.1"/>
    </source>
</evidence>